<evidence type="ECO:0000256" key="2">
    <source>
        <dbReference type="SAM" id="MobiDB-lite"/>
    </source>
</evidence>
<dbReference type="InterPro" id="IPR036691">
    <property type="entry name" value="Endo/exonu/phosph_ase_sf"/>
</dbReference>
<dbReference type="SUPFAM" id="SSF56219">
    <property type="entry name" value="DNase I-like"/>
    <property type="match status" value="1"/>
</dbReference>
<feature type="compositionally biased region" description="Gly residues" evidence="2">
    <location>
        <begin position="405"/>
        <end position="417"/>
    </location>
</feature>
<feature type="compositionally biased region" description="Basic and acidic residues" evidence="2">
    <location>
        <begin position="132"/>
        <end position="141"/>
    </location>
</feature>
<accession>A0ABN9XMM0</accession>
<feature type="non-terminal residue" evidence="3">
    <location>
        <position position="1"/>
    </location>
</feature>
<keyword evidence="4" id="KW-1185">Reference proteome</keyword>
<dbReference type="Proteomes" id="UP001189429">
    <property type="component" value="Unassembled WGS sequence"/>
</dbReference>
<evidence type="ECO:0000313" key="3">
    <source>
        <dbReference type="EMBL" id="CAK0899608.1"/>
    </source>
</evidence>
<feature type="region of interest" description="Disordered" evidence="2">
    <location>
        <begin position="132"/>
        <end position="154"/>
    </location>
</feature>
<feature type="region of interest" description="Disordered" evidence="2">
    <location>
        <begin position="87"/>
        <end position="117"/>
    </location>
</feature>
<keyword evidence="1" id="KW-0175">Coiled coil</keyword>
<name>A0ABN9XMM0_9DINO</name>
<gene>
    <name evidence="3" type="ORF">PCOR1329_LOCUS77076</name>
</gene>
<comment type="caution">
    <text evidence="3">The sequence shown here is derived from an EMBL/GenBank/DDBJ whole genome shotgun (WGS) entry which is preliminary data.</text>
</comment>
<feature type="non-terminal residue" evidence="3">
    <location>
        <position position="2022"/>
    </location>
</feature>
<organism evidence="3 4">
    <name type="scientific">Prorocentrum cordatum</name>
    <dbReference type="NCBI Taxonomy" id="2364126"/>
    <lineage>
        <taxon>Eukaryota</taxon>
        <taxon>Sar</taxon>
        <taxon>Alveolata</taxon>
        <taxon>Dinophyceae</taxon>
        <taxon>Prorocentrales</taxon>
        <taxon>Prorocentraceae</taxon>
        <taxon>Prorocentrum</taxon>
    </lineage>
</organism>
<feature type="compositionally biased region" description="Low complexity" evidence="2">
    <location>
        <begin position="394"/>
        <end position="404"/>
    </location>
</feature>
<dbReference type="Gene3D" id="3.60.10.10">
    <property type="entry name" value="Endonuclease/exonuclease/phosphatase"/>
    <property type="match status" value="1"/>
</dbReference>
<feature type="region of interest" description="Disordered" evidence="2">
    <location>
        <begin position="646"/>
        <end position="675"/>
    </location>
</feature>
<feature type="compositionally biased region" description="Basic residues" evidence="2">
    <location>
        <begin position="94"/>
        <end position="104"/>
    </location>
</feature>
<evidence type="ECO:0000313" key="4">
    <source>
        <dbReference type="Proteomes" id="UP001189429"/>
    </source>
</evidence>
<proteinExistence type="predicted"/>
<evidence type="ECO:0000256" key="1">
    <source>
        <dbReference type="SAM" id="Coils"/>
    </source>
</evidence>
<feature type="compositionally biased region" description="Basic residues" evidence="2">
    <location>
        <begin position="650"/>
        <end position="666"/>
    </location>
</feature>
<dbReference type="EMBL" id="CAUYUJ010020630">
    <property type="protein sequence ID" value="CAK0899608.1"/>
    <property type="molecule type" value="Genomic_DNA"/>
</dbReference>
<feature type="coiled-coil region" evidence="1">
    <location>
        <begin position="212"/>
        <end position="239"/>
    </location>
</feature>
<protein>
    <submittedName>
        <fullName evidence="3">Uncharacterized protein</fullName>
    </submittedName>
</protein>
<feature type="region of interest" description="Disordered" evidence="2">
    <location>
        <begin position="394"/>
        <end position="421"/>
    </location>
</feature>
<sequence>ARLLLHAWHRRASPRLASRLEDARRLLDGHHGSQAPAIEGMAPSGAAKKPYWGCSKCGFATNWANNPKCHQCGNGAPYKVLDDGGAAGASGAKPKPKARAKAKLRQQLDAANRKHAQDIQKLKGELEQLRKDRAAGDHRAEPAPGGMDDDGDNEKGKAVALARDRLKKAQNMPLELRDLVAGGYDACIAKLQDDLAAAQAARRAANPLSKQLEVAEAHKTRMAKKLAEAQSALQAAAAKATAEVAALAAQYASERAPAGAAAPAPARPAAVRLPAAAPTGYVAVAYAEEKWREREAHFEQQLAHLQARVAAQAAEGASAASEGAPSVADDVASIDDLAGDDEKWSQVGRAERKTLLRRERDALAGRIRTSLGKAAAHGAQAAGRAAEGLLGAAEAGRGSDTGSVGPDGPGTGSGPRGRGCHEAAAGAVAEAAWGARAAAGAARGHPCLSGFVHAAAAGAAAGTARGARAAAGAAGAPLCADDFVHAAAARATGAAAGADDGPPGHGARAAGRADGGLLGVAEGGLPDRAPGNRPCQDKAGVLPEPVPGGVAAAPRARIILDHAAGFTEAWKFAGPVSGWVFKRGSRGLGYYVDEVPAMGTVVVPGATEELDHRLAYLQGVAPSSSDRGPAGRVPICLAELIPAEVAPSPPRRRPRTTPRKRPRLPRRTGTAAPRPIQATLGESKFCADHREFGYWAIDTLNCNAMSTGQSYLEDTTADVVLLQELRVCGGPLLAAQRRAARAKWSFSAEPAVPTEAGSLSAGVGVAVRSHVGFSRAAGLVSRDACRSRVVVTRMGAICAGGIYLVSAYFWCNEGASQRNLELLQCVAQHVRQLHGPWILAADFNFPPKVLESTGWLRLAGGAIVSTGLATCKGAAEDDYFVVDARLLSAIVGVALVHDAGSRPHSAVRIWVKGRPRRDMVRSLAAPAKPEAALPRGCLPQNADDGWGAIADLSCPSPIAAEVLDHDFATWMSMVERQLADVAGMAPKERANFCTRAEGPRFVVRSALGRPGSGCRRLSAIAVAWKTVAGWLTDIAQSLGAGASAQVVARARRVQWLFLAYSWEYLGDGVHAAAFRRWVRVAASQGWQDRVRVNWLRSTADLISRRTMAYDIQQSDAGRAGWVPSPISNGEPYEDALSEAADDDSISQRQLDVCETCYSPRPLSLQAEVDAEARKWSTEWACDGPPGGIPWPSDWHDRAPLPQLAATALQTAACAFSAGTGLGWDKLRPRAVCRCADGAICSLIRLDVVRAWQSAYDRPFFYAGPRRGAEVAAWKQAARAELAHCTSFLLSHASAMLDMVKAFERVSHHWLAKLGARYSCPMAVLRLSIAAYRLARCIAIDGVCSVLLLATRGITAGAVHATIELLLLLVEWLDETVALYRCIVITVYVDDVSFEASGSDRMVCDTVVGAVRHFAERLVEIGMEVSPTKNMVLASRRELAFRIVDQLPGLRLKVVDNAKSLGGAICSRVRHAALLAKRLRAFKVRSPQVQKLRRWIGARRAAAVLRTGGAAALVHGQANAGAPNAMLQSQRVAVAAASVLGGSGELDLALILADGGMCGEADPAFAAREAPITKWAEAVWEGPAAAFVASALRLGWQILSYAEVRTDRGQHVDFTRDSPAMARRFVQQSVWRWRWRRVERQRPRVARGPGGHGLFVQPIFKLLNGRGGDNWGPSEKGALRSAFANRQWPQARLHRAGLASAANCRLCVRAGLCDPQADDPRFTGHLAHRVLACPATGPCRQKTAPAWIQELVRQHTGPEGTLALSPADLALLTRGVAPSPASALGPPPEQESFEWVVRPGPLAAQVDACVDGSRLDGGADLHDLCARQGWAIAACDGNRDLVAAAHGRAPLWAVGIHATELWGLLMAVQSFDPASSLKVDCPVVQLGAKRDARWATAPCQTLARAWGPISAALETESDRVARMPAHNTATSYVGKYMSNGKPVQAHDVAGNDLVDDLAKQIARRDALPRAQVQMVRDAAARLREAALWIGRATAYANRCPLDILAPVDPGAKRQYVRDSEAER</sequence>
<reference evidence="3" key="1">
    <citation type="submission" date="2023-10" db="EMBL/GenBank/DDBJ databases">
        <authorList>
            <person name="Chen Y."/>
            <person name="Shah S."/>
            <person name="Dougan E. K."/>
            <person name="Thang M."/>
            <person name="Chan C."/>
        </authorList>
    </citation>
    <scope>NUCLEOTIDE SEQUENCE [LARGE SCALE GENOMIC DNA]</scope>
</reference>